<evidence type="ECO:0000313" key="2">
    <source>
        <dbReference type="Proteomes" id="UP000677537"/>
    </source>
</evidence>
<dbReference type="CDD" id="cd02440">
    <property type="entry name" value="AdoMet_MTases"/>
    <property type="match status" value="1"/>
</dbReference>
<dbReference type="Pfam" id="PF05401">
    <property type="entry name" value="NodS"/>
    <property type="match status" value="1"/>
</dbReference>
<dbReference type="EMBL" id="JAGIZA010000022">
    <property type="protein sequence ID" value="MBP0495840.1"/>
    <property type="molecule type" value="Genomic_DNA"/>
</dbReference>
<reference evidence="1" key="1">
    <citation type="submission" date="2021-03" db="EMBL/GenBank/DDBJ databases">
        <authorList>
            <person name="So Y."/>
        </authorList>
    </citation>
    <scope>NUCLEOTIDE SEQUENCE</scope>
    <source>
        <strain evidence="1">SG15</strain>
    </source>
</reference>
<organism evidence="1 2">
    <name type="scientific">Roseomonas indoligenes</name>
    <dbReference type="NCBI Taxonomy" id="2820811"/>
    <lineage>
        <taxon>Bacteria</taxon>
        <taxon>Pseudomonadati</taxon>
        <taxon>Pseudomonadota</taxon>
        <taxon>Alphaproteobacteria</taxon>
        <taxon>Acetobacterales</taxon>
        <taxon>Roseomonadaceae</taxon>
        <taxon>Roseomonas</taxon>
    </lineage>
</organism>
<dbReference type="GO" id="GO:0009312">
    <property type="term" value="P:oligosaccharide biosynthetic process"/>
    <property type="evidence" value="ECO:0007669"/>
    <property type="project" value="InterPro"/>
</dbReference>
<dbReference type="GO" id="GO:0008757">
    <property type="term" value="F:S-adenosylmethionine-dependent methyltransferase activity"/>
    <property type="evidence" value="ECO:0007669"/>
    <property type="project" value="InterPro"/>
</dbReference>
<dbReference type="InterPro" id="IPR029063">
    <property type="entry name" value="SAM-dependent_MTases_sf"/>
</dbReference>
<dbReference type="SUPFAM" id="SSF53335">
    <property type="entry name" value="S-adenosyl-L-methionine-dependent methyltransferases"/>
    <property type="match status" value="1"/>
</dbReference>
<sequence>MKPPGESFGPQFFEEFYAKDPDPWRFRTSPYEREKYAATLNALPRERYESAFELGCSIGVLTRLLAPRCARLLSVDAAEAPLAEARDNVAEMPWVEIRRAHVPADWPEGESFDLILLSEVLYFLNPADLRRVTEQALRALRPGGDVVLVHWLPPADPPFPQTGDEAVGGFLSHAGAALQPVSARREEQYRLDVLRRA</sequence>
<accession>A0A940N316</accession>
<gene>
    <name evidence="1" type="ORF">J5Y10_23855</name>
</gene>
<dbReference type="GO" id="GO:0032259">
    <property type="term" value="P:methylation"/>
    <property type="evidence" value="ECO:0007669"/>
    <property type="project" value="UniProtKB-KW"/>
</dbReference>
<dbReference type="PANTHER" id="PTHR42912:SF45">
    <property type="entry name" value="23S RRNA (GUANINE(745)-N(1))-METHYLTRANSFERASE"/>
    <property type="match status" value="1"/>
</dbReference>
<keyword evidence="1" id="KW-0808">Transferase</keyword>
<comment type="caution">
    <text evidence="1">The sequence shown here is derived from an EMBL/GenBank/DDBJ whole genome shotgun (WGS) entry which is preliminary data.</text>
</comment>
<dbReference type="AlphaFoldDB" id="A0A940N316"/>
<dbReference type="PANTHER" id="PTHR42912">
    <property type="entry name" value="METHYLTRANSFERASE"/>
    <property type="match status" value="1"/>
</dbReference>
<name>A0A940N316_9PROT</name>
<protein>
    <submittedName>
        <fullName evidence="1">Methyltransferase domain-containing protein</fullName>
    </submittedName>
</protein>
<dbReference type="Proteomes" id="UP000677537">
    <property type="component" value="Unassembled WGS sequence"/>
</dbReference>
<dbReference type="InterPro" id="IPR050508">
    <property type="entry name" value="Methyltransf_Superfamily"/>
</dbReference>
<proteinExistence type="predicted"/>
<dbReference type="Gene3D" id="3.40.50.150">
    <property type="entry name" value="Vaccinia Virus protein VP39"/>
    <property type="match status" value="1"/>
</dbReference>
<evidence type="ECO:0000313" key="1">
    <source>
        <dbReference type="EMBL" id="MBP0495840.1"/>
    </source>
</evidence>
<keyword evidence="1" id="KW-0489">Methyltransferase</keyword>
<dbReference type="InterPro" id="IPR008715">
    <property type="entry name" value="SAM-MeTfrase_NodS-like"/>
</dbReference>
<dbReference type="RefSeq" id="WP_209376634.1">
    <property type="nucleotide sequence ID" value="NZ_JAGIZA010000022.1"/>
</dbReference>
<keyword evidence="2" id="KW-1185">Reference proteome</keyword>